<evidence type="ECO:0000313" key="9">
    <source>
        <dbReference type="EMBL" id="OAF63889.1"/>
    </source>
</evidence>
<keyword evidence="8" id="KW-0966">Cell projection</keyword>
<protein>
    <submittedName>
        <fullName evidence="9">Uncharacterized protein</fullName>
    </submittedName>
</protein>
<keyword evidence="6" id="KW-0175">Coiled coil</keyword>
<reference evidence="9 10" key="1">
    <citation type="submission" date="2016-04" db="EMBL/GenBank/DDBJ databases">
        <title>The genome of Intoshia linei affirms orthonectids as highly simplified spiralians.</title>
        <authorList>
            <person name="Mikhailov K.V."/>
            <person name="Slusarev G.S."/>
            <person name="Nikitin M.A."/>
            <person name="Logacheva M.D."/>
            <person name="Penin A."/>
            <person name="Aleoshin V."/>
            <person name="Panchin Y.V."/>
        </authorList>
    </citation>
    <scope>NUCLEOTIDE SEQUENCE [LARGE SCALE GENOMIC DNA]</scope>
    <source>
        <strain evidence="9">Intl2013</strain>
        <tissue evidence="9">Whole animal</tissue>
    </source>
</reference>
<sequence>MSDGSIRIQKNIFQNLYPENLVSYWSLSAHDSISGGITAIKSSFDGRFIVSTGQDGNIFVYEFLQDFEKIENDNLFKVSQESLKLNNVEDIENPKHYSIEEGKQRTHQDKLLNDANKSKQEIIKKINEMRDEFVLIKSKNNELLEMHRLSGNNLEMDPDIRKDLHLEHEDKLTIQKRIMAWESEKCKMLYEKLEKTYKLDLEETLDYLKFFNVDSNVYNYRITKLPDNIIKSRKTKPTLQHRMTMQSKISQQNSLLKLSDKELTEKSETIKEDEETTTKFKGGVKDVIEKSIEAHKRKKEIRQKRKNEWDALFAKKEIINKDNPQDVEAIRLARLNIGNYKLKSAQNYIVPDHLRLNGEKTRNELVDLAKLIYSKKKKFNNYFQLLKNEKKEIIKYHTEKNIEIDNNNVEINKILSKENSSVSDDAYLEKFNHQSEKINKFLTSLIDAFDRKLIKLEIIKNQTDLYIKYAELRFITLYQELNLLKYFEKTENVITEKLENEFEQLKINGTKIVEAESKLDEKKIEIESILEREKINNSAFHSEILKETKFNEYLTKVYKKKIKINKKKDDEN</sequence>
<organism evidence="9 10">
    <name type="scientific">Intoshia linei</name>
    <dbReference type="NCBI Taxonomy" id="1819745"/>
    <lineage>
        <taxon>Eukaryota</taxon>
        <taxon>Metazoa</taxon>
        <taxon>Spiralia</taxon>
        <taxon>Lophotrochozoa</taxon>
        <taxon>Mesozoa</taxon>
        <taxon>Orthonectida</taxon>
        <taxon>Rhopaluridae</taxon>
        <taxon>Intoshia</taxon>
    </lineage>
</organism>
<dbReference type="PANTHER" id="PTHR14885:SF3">
    <property type="entry name" value="CILIA- AND FLAGELLA-ASSOCIATED PROTEIN 44"/>
    <property type="match status" value="1"/>
</dbReference>
<evidence type="ECO:0000256" key="3">
    <source>
        <dbReference type="ARBA" id="ARBA00022490"/>
    </source>
</evidence>
<dbReference type="AlphaFoldDB" id="A0A177APD1"/>
<keyword evidence="7" id="KW-0206">Cytoskeleton</keyword>
<dbReference type="PANTHER" id="PTHR14885">
    <property type="entry name" value="CILIA- AND FLAGELLA-ASSOCIATED PROTEIN 43-RELATED"/>
    <property type="match status" value="1"/>
</dbReference>
<keyword evidence="3" id="KW-0963">Cytoplasm</keyword>
<evidence type="ECO:0000313" key="10">
    <source>
        <dbReference type="Proteomes" id="UP000078046"/>
    </source>
</evidence>
<dbReference type="Proteomes" id="UP000078046">
    <property type="component" value="Unassembled WGS sequence"/>
</dbReference>
<evidence type="ECO:0000256" key="2">
    <source>
        <dbReference type="ARBA" id="ARBA00004245"/>
    </source>
</evidence>
<dbReference type="EMBL" id="LWCA01002409">
    <property type="protein sequence ID" value="OAF63889.1"/>
    <property type="molecule type" value="Genomic_DNA"/>
</dbReference>
<gene>
    <name evidence="9" type="ORF">A3Q56_08405</name>
</gene>
<evidence type="ECO:0000256" key="4">
    <source>
        <dbReference type="ARBA" id="ARBA00022574"/>
    </source>
</evidence>
<dbReference type="OrthoDB" id="1935234at2759"/>
<evidence type="ECO:0000256" key="1">
    <source>
        <dbReference type="ARBA" id="ARBA00004138"/>
    </source>
</evidence>
<evidence type="ECO:0000256" key="8">
    <source>
        <dbReference type="ARBA" id="ARBA00023273"/>
    </source>
</evidence>
<keyword evidence="4" id="KW-0853">WD repeat</keyword>
<proteinExistence type="predicted"/>
<accession>A0A177APD1</accession>
<dbReference type="GO" id="GO:0005856">
    <property type="term" value="C:cytoskeleton"/>
    <property type="evidence" value="ECO:0007669"/>
    <property type="project" value="UniProtKB-SubCell"/>
</dbReference>
<keyword evidence="5" id="KW-0677">Repeat</keyword>
<evidence type="ECO:0000256" key="7">
    <source>
        <dbReference type="ARBA" id="ARBA00023212"/>
    </source>
</evidence>
<comment type="caution">
    <text evidence="9">The sequence shown here is derived from an EMBL/GenBank/DDBJ whole genome shotgun (WGS) entry which is preliminary data.</text>
</comment>
<keyword evidence="10" id="KW-1185">Reference proteome</keyword>
<evidence type="ECO:0000256" key="5">
    <source>
        <dbReference type="ARBA" id="ARBA00022737"/>
    </source>
</evidence>
<dbReference type="GO" id="GO:0005929">
    <property type="term" value="C:cilium"/>
    <property type="evidence" value="ECO:0007669"/>
    <property type="project" value="UniProtKB-SubCell"/>
</dbReference>
<comment type="subcellular location">
    <subcellularLocation>
        <location evidence="1">Cell projection</location>
        <location evidence="1">Cilium</location>
    </subcellularLocation>
    <subcellularLocation>
        <location evidence="2">Cytoplasm</location>
        <location evidence="2">Cytoskeleton</location>
    </subcellularLocation>
</comment>
<feature type="non-terminal residue" evidence="9">
    <location>
        <position position="572"/>
    </location>
</feature>
<name>A0A177APD1_9BILA</name>
<evidence type="ECO:0000256" key="6">
    <source>
        <dbReference type="ARBA" id="ARBA00023054"/>
    </source>
</evidence>